<keyword evidence="3" id="KW-1185">Reference proteome</keyword>
<name>A0ABW3XSI8_9ACTN</name>
<protein>
    <recommendedName>
        <fullName evidence="4">RNA polymerase sigma-70 region 2 domain-containing protein</fullName>
    </recommendedName>
</protein>
<organism evidence="2 3">
    <name type="scientific">Streptomyces kaempferi</name>
    <dbReference type="NCBI Taxonomy" id="333725"/>
    <lineage>
        <taxon>Bacteria</taxon>
        <taxon>Bacillati</taxon>
        <taxon>Actinomycetota</taxon>
        <taxon>Actinomycetes</taxon>
        <taxon>Kitasatosporales</taxon>
        <taxon>Streptomycetaceae</taxon>
        <taxon>Streptomyces</taxon>
    </lineage>
</organism>
<evidence type="ECO:0000313" key="3">
    <source>
        <dbReference type="Proteomes" id="UP001597058"/>
    </source>
</evidence>
<evidence type="ECO:0000256" key="1">
    <source>
        <dbReference type="SAM" id="MobiDB-lite"/>
    </source>
</evidence>
<comment type="caution">
    <text evidence="2">The sequence shown here is derived from an EMBL/GenBank/DDBJ whole genome shotgun (WGS) entry which is preliminary data.</text>
</comment>
<sequence>MPLPPFARAVRRGRTGLDRAEAALVEEYSDLVRLAYLTLPSSLSRHRRILVAHSLVQRSLPGARSGRPDPLVPAPRGTVRRPVAEKDRLRGQVVRSALAHGRSPRGWPRRLPPPRTVLPTLPVVWGLRLFPRSGGADEIALGQA</sequence>
<evidence type="ECO:0000313" key="2">
    <source>
        <dbReference type="EMBL" id="MFD1311620.1"/>
    </source>
</evidence>
<dbReference type="Proteomes" id="UP001597058">
    <property type="component" value="Unassembled WGS sequence"/>
</dbReference>
<gene>
    <name evidence="2" type="ORF">ACFQ5X_38170</name>
</gene>
<feature type="region of interest" description="Disordered" evidence="1">
    <location>
        <begin position="61"/>
        <end position="84"/>
    </location>
</feature>
<feature type="non-terminal residue" evidence="2">
    <location>
        <position position="144"/>
    </location>
</feature>
<evidence type="ECO:0008006" key="4">
    <source>
        <dbReference type="Google" id="ProtNLM"/>
    </source>
</evidence>
<proteinExistence type="predicted"/>
<dbReference type="EMBL" id="JBHTMM010000084">
    <property type="protein sequence ID" value="MFD1311620.1"/>
    <property type="molecule type" value="Genomic_DNA"/>
</dbReference>
<reference evidence="3" key="1">
    <citation type="journal article" date="2019" name="Int. J. Syst. Evol. Microbiol.">
        <title>The Global Catalogue of Microorganisms (GCM) 10K type strain sequencing project: providing services to taxonomists for standard genome sequencing and annotation.</title>
        <authorList>
            <consortium name="The Broad Institute Genomics Platform"/>
            <consortium name="The Broad Institute Genome Sequencing Center for Infectious Disease"/>
            <person name="Wu L."/>
            <person name="Ma J."/>
        </authorList>
    </citation>
    <scope>NUCLEOTIDE SEQUENCE [LARGE SCALE GENOMIC DNA]</scope>
    <source>
        <strain evidence="3">CGMCC 4.7020</strain>
    </source>
</reference>
<accession>A0ABW3XSI8</accession>